<dbReference type="InterPro" id="IPR008927">
    <property type="entry name" value="6-PGluconate_DH-like_C_sf"/>
</dbReference>
<name>A0ABQ6LVN0_9GAMM</name>
<gene>
    <name evidence="4" type="ORF">MNKW57_04460</name>
</gene>
<dbReference type="Pfam" id="PF00725">
    <property type="entry name" value="3HCDH"/>
    <property type="match status" value="1"/>
</dbReference>
<dbReference type="InterPro" id="IPR006108">
    <property type="entry name" value="3HC_DH_C"/>
</dbReference>
<dbReference type="PANTHER" id="PTHR48075">
    <property type="entry name" value="3-HYDROXYACYL-COA DEHYDROGENASE FAMILY PROTEIN"/>
    <property type="match status" value="1"/>
</dbReference>
<dbReference type="SUPFAM" id="SSF48179">
    <property type="entry name" value="6-phosphogluconate dehydrogenase C-terminal domain-like"/>
    <property type="match status" value="1"/>
</dbReference>
<dbReference type="Gene3D" id="3.40.50.720">
    <property type="entry name" value="NAD(P)-binding Rossmann-like Domain"/>
    <property type="match status" value="1"/>
</dbReference>
<dbReference type="Proteomes" id="UP001224392">
    <property type="component" value="Unassembled WGS sequence"/>
</dbReference>
<sequence>MDKKITKICYVGAGTMGSYNALIAAIAGYSVVLYDQCSKVLSGVDGRQREIAGMLAASGKIPAGAIEQAWKRIAISDDLATALEGAELVSESVTESLEVKRAIHRTLEEMAAPGTILTTNTSALLPSDIDSALDSGRNFAALHSYLGSPLVDIVTGPRTAGAIPEALMAFVRSVGGVPLVMKKEYPGYILNSLLGPLLTTAMLLVSRGQASVEQVDRCWMAYMKAPMGPFGMMDFFGINVVFDSWCTTSLSEEKKRHQPEIRALLQPLVESGCTGMKAGKGFYQYPEPAYGLPAFFEQSKPDSDTFQVLLRSVVQASLLIVAEGAASFDEVNFAWCVGTGLGEAPLELMQSDQYGPLRSSILAGNHAISLLSADQHQSICAVMSAQAQTA</sequence>
<proteinExistence type="predicted"/>
<protein>
    <recommendedName>
        <fullName evidence="6">3-hydroxyacyl-CoA dehydrogenase</fullName>
    </recommendedName>
</protein>
<keyword evidence="5" id="KW-1185">Reference proteome</keyword>
<dbReference type="InterPro" id="IPR036291">
    <property type="entry name" value="NAD(P)-bd_dom_sf"/>
</dbReference>
<evidence type="ECO:0008006" key="6">
    <source>
        <dbReference type="Google" id="ProtNLM"/>
    </source>
</evidence>
<dbReference type="PANTHER" id="PTHR48075:SF5">
    <property type="entry name" value="3-HYDROXYBUTYRYL-COA DEHYDROGENASE"/>
    <property type="match status" value="1"/>
</dbReference>
<evidence type="ECO:0000256" key="1">
    <source>
        <dbReference type="ARBA" id="ARBA00023002"/>
    </source>
</evidence>
<accession>A0ABQ6LVN0</accession>
<dbReference type="RefSeq" id="WP_285762631.1">
    <property type="nucleotide sequence ID" value="NZ_BSYJ01000001.1"/>
</dbReference>
<dbReference type="InterPro" id="IPR006176">
    <property type="entry name" value="3-OHacyl-CoA_DH_NAD-bd"/>
</dbReference>
<evidence type="ECO:0000313" key="5">
    <source>
        <dbReference type="Proteomes" id="UP001224392"/>
    </source>
</evidence>
<organism evidence="4 5">
    <name type="scientific">Biformimicrobium ophioploci</name>
    <dbReference type="NCBI Taxonomy" id="3036711"/>
    <lineage>
        <taxon>Bacteria</taxon>
        <taxon>Pseudomonadati</taxon>
        <taxon>Pseudomonadota</taxon>
        <taxon>Gammaproteobacteria</taxon>
        <taxon>Cellvibrionales</taxon>
        <taxon>Microbulbiferaceae</taxon>
        <taxon>Biformimicrobium</taxon>
    </lineage>
</organism>
<feature type="domain" description="3-hydroxyacyl-CoA dehydrogenase C-terminal" evidence="2">
    <location>
        <begin position="187"/>
        <end position="285"/>
    </location>
</feature>
<reference evidence="4 5" key="1">
    <citation type="submission" date="2023-04" db="EMBL/GenBank/DDBJ databases">
        <title>Marinobulbifer ophiurae gen. nov., sp. Nov., isolate from tissue of brittle star Ophioplocus japonicus.</title>
        <authorList>
            <person name="Kawano K."/>
            <person name="Sawayama S."/>
            <person name="Nakagawa S."/>
        </authorList>
    </citation>
    <scope>NUCLEOTIDE SEQUENCE [LARGE SCALE GENOMIC DNA]</scope>
    <source>
        <strain evidence="4 5">NKW57</strain>
    </source>
</reference>
<comment type="caution">
    <text evidence="4">The sequence shown here is derived from an EMBL/GenBank/DDBJ whole genome shotgun (WGS) entry which is preliminary data.</text>
</comment>
<dbReference type="SUPFAM" id="SSF51735">
    <property type="entry name" value="NAD(P)-binding Rossmann-fold domains"/>
    <property type="match status" value="1"/>
</dbReference>
<dbReference type="EMBL" id="BSYJ01000001">
    <property type="protein sequence ID" value="GMG86125.1"/>
    <property type="molecule type" value="Genomic_DNA"/>
</dbReference>
<keyword evidence="1" id="KW-0560">Oxidoreductase</keyword>
<evidence type="ECO:0000313" key="4">
    <source>
        <dbReference type="EMBL" id="GMG86125.1"/>
    </source>
</evidence>
<evidence type="ECO:0000259" key="3">
    <source>
        <dbReference type="Pfam" id="PF02737"/>
    </source>
</evidence>
<feature type="domain" description="3-hydroxyacyl-CoA dehydrogenase NAD binding" evidence="3">
    <location>
        <begin position="8"/>
        <end position="182"/>
    </location>
</feature>
<evidence type="ECO:0000259" key="2">
    <source>
        <dbReference type="Pfam" id="PF00725"/>
    </source>
</evidence>
<dbReference type="Pfam" id="PF02737">
    <property type="entry name" value="3HCDH_N"/>
    <property type="match status" value="1"/>
</dbReference>
<dbReference type="Gene3D" id="1.10.1040.50">
    <property type="match status" value="1"/>
</dbReference>